<accession>A0A1H7M434</accession>
<dbReference type="Proteomes" id="UP000182321">
    <property type="component" value="Unassembled WGS sequence"/>
</dbReference>
<organism evidence="1 2">
    <name type="scientific">Pseudobutyrivibrio ruminis</name>
    <dbReference type="NCBI Taxonomy" id="46206"/>
    <lineage>
        <taxon>Bacteria</taxon>
        <taxon>Bacillati</taxon>
        <taxon>Bacillota</taxon>
        <taxon>Clostridia</taxon>
        <taxon>Lachnospirales</taxon>
        <taxon>Lachnospiraceae</taxon>
        <taxon>Pseudobutyrivibrio</taxon>
    </lineage>
</organism>
<dbReference type="AlphaFoldDB" id="A0A1H7M434"/>
<proteinExistence type="predicted"/>
<dbReference type="RefSeq" id="WP_256377526.1">
    <property type="nucleotide sequence ID" value="NZ_FNZX01000020.1"/>
</dbReference>
<protein>
    <submittedName>
        <fullName evidence="1">Uncharacterized protein</fullName>
    </submittedName>
</protein>
<dbReference type="EMBL" id="FNZX01000020">
    <property type="protein sequence ID" value="SEL05728.1"/>
    <property type="molecule type" value="Genomic_DNA"/>
</dbReference>
<evidence type="ECO:0000313" key="1">
    <source>
        <dbReference type="EMBL" id="SEL05728.1"/>
    </source>
</evidence>
<name>A0A1H7M434_9FIRM</name>
<sequence>MALYMYVCSKCKKKVYLNFNDVKLYIADGRKHICPECKKSM</sequence>
<gene>
    <name evidence="1" type="ORF">SAMN02910377_02539</name>
</gene>
<keyword evidence="2" id="KW-1185">Reference proteome</keyword>
<evidence type="ECO:0000313" key="2">
    <source>
        <dbReference type="Proteomes" id="UP000182321"/>
    </source>
</evidence>
<reference evidence="2" key="1">
    <citation type="submission" date="2016-10" db="EMBL/GenBank/DDBJ databases">
        <authorList>
            <person name="Varghese N."/>
        </authorList>
    </citation>
    <scope>NUCLEOTIDE SEQUENCE [LARGE SCALE GENOMIC DNA]</scope>
    <source>
        <strain evidence="2">ACV-9</strain>
    </source>
</reference>